<evidence type="ECO:0000313" key="1">
    <source>
        <dbReference type="EMBL" id="ADW73419.1"/>
    </source>
</evidence>
<dbReference type="HOGENOM" id="CLU_3331990_0_0_6"/>
<sequence>MKIMEIVIRFMCQLTALLTAIEILIKTIQTIGIITGTQ</sequence>
<accession>A0A0H3F917</accession>
<dbReference type="Proteomes" id="UP000007257">
    <property type="component" value="Chromosome"/>
</dbReference>
<protein>
    <submittedName>
        <fullName evidence="1">Uncharacterized protein</fullName>
    </submittedName>
</protein>
<reference evidence="2" key="1">
    <citation type="submission" date="2011-01" db="EMBL/GenBank/DDBJ databases">
        <title>Complete sequence of chromosome of Rahnella sp. Y9602.</title>
        <authorList>
            <consortium name="US DOE Joint Genome Institute"/>
            <person name="Lucas S."/>
            <person name="Copeland A."/>
            <person name="Lapidus A."/>
            <person name="Cheng J.-F."/>
            <person name="Goodwin L."/>
            <person name="Pitluck S."/>
            <person name="Lu M."/>
            <person name="Detter J.C."/>
            <person name="Han C."/>
            <person name="Tapia R."/>
            <person name="Land M."/>
            <person name="Hauser L."/>
            <person name="Kyrpides N."/>
            <person name="Ivanova N."/>
            <person name="Ovchinnikova G."/>
            <person name="Pagani I."/>
            <person name="Sobecky P.A."/>
            <person name="Martinez R.J."/>
            <person name="Woyke T."/>
        </authorList>
    </citation>
    <scope>NUCLEOTIDE SEQUENCE [LARGE SCALE GENOMIC DNA]</scope>
    <source>
        <strain evidence="2">Y9602</strain>
    </source>
</reference>
<gene>
    <name evidence="1" type="ordered locus">Rahaq_1801</name>
</gene>
<dbReference type="EMBL" id="CP002505">
    <property type="protein sequence ID" value="ADW73419.1"/>
    <property type="molecule type" value="Genomic_DNA"/>
</dbReference>
<reference evidence="1 2" key="2">
    <citation type="journal article" date="2012" name="J. Bacteriol.">
        <title>Complete Genome Sequence of Rahnella sp. Strain Y9602, a Gammaproteobacterium Isolate from Metal- and Radionuclide-Contaminated Soil.</title>
        <authorList>
            <person name="Martinez R.J."/>
            <person name="Bruce D."/>
            <person name="Detter C."/>
            <person name="Goodwin L.A."/>
            <person name="Han J."/>
            <person name="Han C.S."/>
            <person name="Held B."/>
            <person name="Land M.L."/>
            <person name="Mikhailova N."/>
            <person name="Nolan M."/>
            <person name="Pennacchio L."/>
            <person name="Pitluck S."/>
            <person name="Tapia R."/>
            <person name="Woyke T."/>
            <person name="Sobecky P.A."/>
        </authorList>
    </citation>
    <scope>NUCLEOTIDE SEQUENCE [LARGE SCALE GENOMIC DNA]</scope>
    <source>
        <strain evidence="1 2">Y9602</strain>
    </source>
</reference>
<proteinExistence type="predicted"/>
<evidence type="ECO:0000313" key="2">
    <source>
        <dbReference type="Proteomes" id="UP000007257"/>
    </source>
</evidence>
<dbReference type="AlphaFoldDB" id="A0A0H3F917"/>
<dbReference type="KEGG" id="rah:Rahaq_1801"/>
<name>A0A0H3F917_RAHSY</name>
<organism evidence="1 2">
    <name type="scientific">Rahnella sp. (strain Y9602)</name>
    <dbReference type="NCBI Taxonomy" id="2703885"/>
    <lineage>
        <taxon>Bacteria</taxon>
        <taxon>Pseudomonadati</taxon>
        <taxon>Pseudomonadota</taxon>
        <taxon>Gammaproteobacteria</taxon>
        <taxon>Enterobacterales</taxon>
        <taxon>Yersiniaceae</taxon>
        <taxon>Rahnella</taxon>
    </lineage>
</organism>